<dbReference type="GO" id="GO:0003824">
    <property type="term" value="F:catalytic activity"/>
    <property type="evidence" value="ECO:0007669"/>
    <property type="project" value="InterPro"/>
</dbReference>
<dbReference type="InterPro" id="IPR023606">
    <property type="entry name" value="CoA-Trfase_III_dom_1_sf"/>
</dbReference>
<name>A0A1H6UJE1_9GAMM</name>
<reference evidence="1 2" key="1">
    <citation type="submission" date="2016-10" db="EMBL/GenBank/DDBJ databases">
        <authorList>
            <person name="de Groot N.N."/>
        </authorList>
    </citation>
    <scope>NUCLEOTIDE SEQUENCE [LARGE SCALE GENOMIC DNA]</scope>
    <source>
        <strain evidence="1 2">DSM 373</strain>
    </source>
</reference>
<dbReference type="InterPro" id="IPR003673">
    <property type="entry name" value="CoA-Trfase_fam_III"/>
</dbReference>
<dbReference type="PANTHER" id="PTHR48228:SF5">
    <property type="entry name" value="ALPHA-METHYLACYL-COA RACEMASE"/>
    <property type="match status" value="1"/>
</dbReference>
<accession>A0A1H6UJE1</accession>
<organism evidence="1 2">
    <name type="scientific">Azotobacter beijerinckii</name>
    <dbReference type="NCBI Taxonomy" id="170623"/>
    <lineage>
        <taxon>Bacteria</taxon>
        <taxon>Pseudomonadati</taxon>
        <taxon>Pseudomonadota</taxon>
        <taxon>Gammaproteobacteria</taxon>
        <taxon>Pseudomonadales</taxon>
        <taxon>Pseudomonadaceae</taxon>
        <taxon>Azotobacter</taxon>
    </lineage>
</organism>
<dbReference type="InterPro" id="IPR050509">
    <property type="entry name" value="CoA-transferase_III"/>
</dbReference>
<gene>
    <name evidence="1" type="ORF">SAMN04244572_02029</name>
</gene>
<dbReference type="Gene3D" id="3.40.50.10540">
    <property type="entry name" value="Crotonobetainyl-coa:carnitine coa-transferase, domain 1"/>
    <property type="match status" value="1"/>
</dbReference>
<protein>
    <submittedName>
        <fullName evidence="1">Alpha-methylacyl-CoA racemase</fullName>
    </submittedName>
</protein>
<evidence type="ECO:0000313" key="2">
    <source>
        <dbReference type="Proteomes" id="UP000199250"/>
    </source>
</evidence>
<dbReference type="Gene3D" id="3.30.1540.10">
    <property type="entry name" value="formyl-coa transferase, domain 3"/>
    <property type="match status" value="1"/>
</dbReference>
<dbReference type="OrthoDB" id="9058532at2"/>
<sequence>MSVETPCQGPLVGLRVLEFAGIGPGPHCAMMLADMGAEVLRIDREGGNGWPNPVVDRGRSVMVLDIRSEAGWARCLELADQADVLIEGYRPGVMERLGLGPEVLHARNPRLVYGRMTGWGQGGPLARTAGHDINYIALTGALAAIGGRNNTATPPLNLVGDFGGGSLYLAFGILAALWERERSGLGQVVDAAIIDGVSSLMSFFAGGNLPLARGRNLLGGAAPYYRCYRCADGREIAVGPIEPQFYAELLERIEAPADLRNGREDPANWEAQGKRLAELFASRTQAEWCTLLEGSDACFAPVLELDKAPEHPHMKARGVYQELEGRLQVSPAPRLSRTPGKARTSIKLAADAPGWREVQPNCSA</sequence>
<dbReference type="RefSeq" id="WP_090731401.1">
    <property type="nucleotide sequence ID" value="NZ_FNYQ01000029.1"/>
</dbReference>
<dbReference type="SUPFAM" id="SSF89796">
    <property type="entry name" value="CoA-transferase family III (CaiB/BaiF)"/>
    <property type="match status" value="1"/>
</dbReference>
<dbReference type="Proteomes" id="UP000199250">
    <property type="component" value="Unassembled WGS sequence"/>
</dbReference>
<evidence type="ECO:0000313" key="1">
    <source>
        <dbReference type="EMBL" id="SEI89877.1"/>
    </source>
</evidence>
<proteinExistence type="predicted"/>
<dbReference type="AlphaFoldDB" id="A0A1H6UJE1"/>
<dbReference type="PANTHER" id="PTHR48228">
    <property type="entry name" value="SUCCINYL-COA--D-CITRAMALATE COA-TRANSFERASE"/>
    <property type="match status" value="1"/>
</dbReference>
<dbReference type="EMBL" id="FNYQ01000029">
    <property type="protein sequence ID" value="SEI89877.1"/>
    <property type="molecule type" value="Genomic_DNA"/>
</dbReference>
<dbReference type="Pfam" id="PF02515">
    <property type="entry name" value="CoA_transf_3"/>
    <property type="match status" value="1"/>
</dbReference>
<dbReference type="InterPro" id="IPR044855">
    <property type="entry name" value="CoA-Trfase_III_dom3_sf"/>
</dbReference>